<comment type="caution">
    <text evidence="2">The sequence shown here is derived from an EMBL/GenBank/DDBJ whole genome shotgun (WGS) entry which is preliminary data.</text>
</comment>
<keyword evidence="3" id="KW-1185">Reference proteome</keyword>
<keyword evidence="1" id="KW-0802">TPR repeat</keyword>
<evidence type="ECO:0000313" key="3">
    <source>
        <dbReference type="Proteomes" id="UP000306585"/>
    </source>
</evidence>
<accession>A0A5R9GNU6</accession>
<dbReference type="AlphaFoldDB" id="A0A5R9GNU6"/>
<reference evidence="2 3" key="1">
    <citation type="journal article" date="2019" name="Appl. Environ. Microbiol.">
        <title>Environmental Evidence and Genomic Insight of Iron-oxidizing Bacteria Preference Towards More Corrosion Resistant Stainless Steel at Higher Salinities.</title>
        <authorList>
            <person name="Garrison C.E."/>
            <person name="Price K.A."/>
            <person name="Field E.K."/>
        </authorList>
    </citation>
    <scope>NUCLEOTIDE SEQUENCE [LARGE SCALE GENOMIC DNA]</scope>
    <source>
        <strain evidence="2 3">P3</strain>
    </source>
</reference>
<dbReference type="Pfam" id="PF14559">
    <property type="entry name" value="TPR_19"/>
    <property type="match status" value="1"/>
</dbReference>
<name>A0A5R9GNU6_9PROT</name>
<protein>
    <submittedName>
        <fullName evidence="2">Tetratricopeptide repeat protein</fullName>
    </submittedName>
</protein>
<evidence type="ECO:0000313" key="2">
    <source>
        <dbReference type="EMBL" id="TLS68001.1"/>
    </source>
</evidence>
<evidence type="ECO:0000256" key="1">
    <source>
        <dbReference type="PROSITE-ProRule" id="PRU00339"/>
    </source>
</evidence>
<dbReference type="OrthoDB" id="5296144at2"/>
<sequence length="118" mass="13221">MAAAIASVRNGKLETAEVILVDLVAFAPAETRAWKLLARVQRELGHFDAGIASARRALHLQSMQQQQEPPASLTLARLFFEQGEHDEAKAMLARLIERNPHNPELLQLRDKWQTETTA</sequence>
<dbReference type="PROSITE" id="PS50005">
    <property type="entry name" value="TPR"/>
    <property type="match status" value="1"/>
</dbReference>
<feature type="repeat" description="TPR" evidence="1">
    <location>
        <begin position="69"/>
        <end position="102"/>
    </location>
</feature>
<dbReference type="InterPro" id="IPR011990">
    <property type="entry name" value="TPR-like_helical_dom_sf"/>
</dbReference>
<organism evidence="2 3">
    <name type="scientific">Mariprofundus erugo</name>
    <dbReference type="NCBI Taxonomy" id="2528639"/>
    <lineage>
        <taxon>Bacteria</taxon>
        <taxon>Pseudomonadati</taxon>
        <taxon>Pseudomonadota</taxon>
        <taxon>Candidatius Mariprofundia</taxon>
        <taxon>Mariprofundales</taxon>
        <taxon>Mariprofundaceae</taxon>
        <taxon>Mariprofundus</taxon>
    </lineage>
</organism>
<dbReference type="Proteomes" id="UP000306585">
    <property type="component" value="Unassembled WGS sequence"/>
</dbReference>
<gene>
    <name evidence="2" type="ORF">FEF65_04990</name>
</gene>
<dbReference type="SMART" id="SM00028">
    <property type="entry name" value="TPR"/>
    <property type="match status" value="2"/>
</dbReference>
<dbReference type="Gene3D" id="1.25.40.10">
    <property type="entry name" value="Tetratricopeptide repeat domain"/>
    <property type="match status" value="1"/>
</dbReference>
<dbReference type="EMBL" id="VBRY01000004">
    <property type="protein sequence ID" value="TLS68001.1"/>
    <property type="molecule type" value="Genomic_DNA"/>
</dbReference>
<proteinExistence type="predicted"/>
<dbReference type="SUPFAM" id="SSF48452">
    <property type="entry name" value="TPR-like"/>
    <property type="match status" value="1"/>
</dbReference>
<dbReference type="InterPro" id="IPR019734">
    <property type="entry name" value="TPR_rpt"/>
</dbReference>